<accession>A0A183FYE6</accession>
<accession>A0A3P7Z5X5</accession>
<gene>
    <name evidence="2" type="ORF">HPBE_LOCUS13661</name>
</gene>
<proteinExistence type="predicted"/>
<dbReference type="Proteomes" id="UP000050761">
    <property type="component" value="Unassembled WGS sequence"/>
</dbReference>
<reference evidence="4" key="2">
    <citation type="submission" date="2019-09" db="UniProtKB">
        <authorList>
            <consortium name="WormBaseParasite"/>
        </authorList>
    </citation>
    <scope>IDENTIFICATION</scope>
</reference>
<dbReference type="AlphaFoldDB" id="A0A183FYE6"/>
<evidence type="ECO:0000313" key="2">
    <source>
        <dbReference type="EMBL" id="VDO96966.1"/>
    </source>
</evidence>
<dbReference type="WBParaSite" id="HPBE_0001366001-mRNA-1">
    <property type="protein sequence ID" value="HPBE_0001366001-mRNA-1"/>
    <property type="gene ID" value="HPBE_0001366001"/>
</dbReference>
<sequence length="75" mass="8495">MNFSREAPQTQGKRGFVQEVRTDAEPKSKLWNLKGHDNSGKGKEADMATPLLRLRPVFHRHNTTAACVLTADRNY</sequence>
<dbReference type="EMBL" id="UZAH01028015">
    <property type="protein sequence ID" value="VDO96966.1"/>
    <property type="molecule type" value="Genomic_DNA"/>
</dbReference>
<reference evidence="2 3" key="1">
    <citation type="submission" date="2018-11" db="EMBL/GenBank/DDBJ databases">
        <authorList>
            <consortium name="Pathogen Informatics"/>
        </authorList>
    </citation>
    <scope>NUCLEOTIDE SEQUENCE [LARGE SCALE GENOMIC DNA]</scope>
</reference>
<evidence type="ECO:0000256" key="1">
    <source>
        <dbReference type="SAM" id="MobiDB-lite"/>
    </source>
</evidence>
<organism evidence="3 4">
    <name type="scientific">Heligmosomoides polygyrus</name>
    <name type="common">Parasitic roundworm</name>
    <dbReference type="NCBI Taxonomy" id="6339"/>
    <lineage>
        <taxon>Eukaryota</taxon>
        <taxon>Metazoa</taxon>
        <taxon>Ecdysozoa</taxon>
        <taxon>Nematoda</taxon>
        <taxon>Chromadorea</taxon>
        <taxon>Rhabditida</taxon>
        <taxon>Rhabditina</taxon>
        <taxon>Rhabditomorpha</taxon>
        <taxon>Strongyloidea</taxon>
        <taxon>Heligmosomidae</taxon>
        <taxon>Heligmosomoides</taxon>
    </lineage>
</organism>
<name>A0A183FYE6_HELPZ</name>
<evidence type="ECO:0000313" key="4">
    <source>
        <dbReference type="WBParaSite" id="HPBE_0001366001-mRNA-1"/>
    </source>
</evidence>
<keyword evidence="3" id="KW-1185">Reference proteome</keyword>
<protein>
    <submittedName>
        <fullName evidence="4">DDE_Tnp_1 domain-containing protein</fullName>
    </submittedName>
</protein>
<feature type="region of interest" description="Disordered" evidence="1">
    <location>
        <begin position="1"/>
        <end position="45"/>
    </location>
</feature>
<feature type="compositionally biased region" description="Basic and acidic residues" evidence="1">
    <location>
        <begin position="20"/>
        <end position="45"/>
    </location>
</feature>
<feature type="compositionally biased region" description="Polar residues" evidence="1">
    <location>
        <begin position="1"/>
        <end position="12"/>
    </location>
</feature>
<evidence type="ECO:0000313" key="3">
    <source>
        <dbReference type="Proteomes" id="UP000050761"/>
    </source>
</evidence>